<protein>
    <submittedName>
        <fullName evidence="2">Uncharacterized protein</fullName>
    </submittedName>
</protein>
<dbReference type="EMBL" id="CM029054">
    <property type="protein sequence ID" value="KAG2543914.1"/>
    <property type="molecule type" value="Genomic_DNA"/>
</dbReference>
<keyword evidence="3" id="KW-1185">Reference proteome</keyword>
<feature type="compositionally biased region" description="Basic and acidic residues" evidence="1">
    <location>
        <begin position="127"/>
        <end position="169"/>
    </location>
</feature>
<evidence type="ECO:0000313" key="3">
    <source>
        <dbReference type="Proteomes" id="UP000823388"/>
    </source>
</evidence>
<accession>A0A8T0NA64</accession>
<reference evidence="2" key="1">
    <citation type="submission" date="2020-05" db="EMBL/GenBank/DDBJ databases">
        <title>WGS assembly of Panicum virgatum.</title>
        <authorList>
            <person name="Lovell J.T."/>
            <person name="Jenkins J."/>
            <person name="Shu S."/>
            <person name="Juenger T.E."/>
            <person name="Schmutz J."/>
        </authorList>
    </citation>
    <scope>NUCLEOTIDE SEQUENCE</scope>
    <source>
        <strain evidence="2">AP13</strain>
    </source>
</reference>
<gene>
    <name evidence="2" type="ORF">PVAP13_9NG776900</name>
</gene>
<organism evidence="2 3">
    <name type="scientific">Panicum virgatum</name>
    <name type="common">Blackwell switchgrass</name>
    <dbReference type="NCBI Taxonomy" id="38727"/>
    <lineage>
        <taxon>Eukaryota</taxon>
        <taxon>Viridiplantae</taxon>
        <taxon>Streptophyta</taxon>
        <taxon>Embryophyta</taxon>
        <taxon>Tracheophyta</taxon>
        <taxon>Spermatophyta</taxon>
        <taxon>Magnoliopsida</taxon>
        <taxon>Liliopsida</taxon>
        <taxon>Poales</taxon>
        <taxon>Poaceae</taxon>
        <taxon>PACMAD clade</taxon>
        <taxon>Panicoideae</taxon>
        <taxon>Panicodae</taxon>
        <taxon>Paniceae</taxon>
        <taxon>Panicinae</taxon>
        <taxon>Panicum</taxon>
        <taxon>Panicum sect. Hiantes</taxon>
    </lineage>
</organism>
<comment type="caution">
    <text evidence="2">The sequence shown here is derived from an EMBL/GenBank/DDBJ whole genome shotgun (WGS) entry which is preliminary data.</text>
</comment>
<feature type="compositionally biased region" description="Low complexity" evidence="1">
    <location>
        <begin position="66"/>
        <end position="84"/>
    </location>
</feature>
<evidence type="ECO:0000313" key="2">
    <source>
        <dbReference type="EMBL" id="KAG2543914.1"/>
    </source>
</evidence>
<dbReference type="AlphaFoldDB" id="A0A8T0NA64"/>
<evidence type="ECO:0000256" key="1">
    <source>
        <dbReference type="SAM" id="MobiDB-lite"/>
    </source>
</evidence>
<feature type="compositionally biased region" description="Low complexity" evidence="1">
    <location>
        <begin position="24"/>
        <end position="47"/>
    </location>
</feature>
<proteinExistence type="predicted"/>
<name>A0A8T0NA64_PANVG</name>
<sequence>MSAVDWLPVTGHGRRPLLFEDARPSAVRSAAARPSAGRSGPRRGLAPTATRGRCSPRPRHDARPWAAQRGRLGAAGAVALPPVLRGHEEPGGRSPHVPGPEDARAAELHGRSRRQQWRAEQALKFPKKCDRARSSADNHRLDAEGGEGRRTGRERQGRAVGMREEEFDA</sequence>
<feature type="region of interest" description="Disordered" evidence="1">
    <location>
        <begin position="1"/>
        <end position="169"/>
    </location>
</feature>
<feature type="compositionally biased region" description="Basic and acidic residues" evidence="1">
    <location>
        <begin position="99"/>
        <end position="110"/>
    </location>
</feature>
<dbReference type="Proteomes" id="UP000823388">
    <property type="component" value="Chromosome 9N"/>
</dbReference>